<name>A0A0F4VM74_9HYPH</name>
<reference evidence="1 2" key="1">
    <citation type="journal article" date="2015" name="Phytopathology">
        <title>Genomes of Candidatus Liberibacter solanacearum haplotype A from New Zealand and the USA suggest significant genome plasticity in the species.</title>
        <authorList>
            <person name="Thompson S.M."/>
            <person name="Johnson C.P."/>
            <person name="Lu A.Y."/>
            <person name="Frampton R.A."/>
            <person name="Sullivan K.L."/>
            <person name="Fiers M.W."/>
            <person name="Crowhurst R.N."/>
            <person name="Pitman A.R."/>
            <person name="Scott I."/>
            <person name="Gudmestad N.C."/>
            <person name="Smith G.R."/>
        </authorList>
    </citation>
    <scope>NUCLEOTIDE SEQUENCE [LARGE SCALE GENOMIC DNA]</scope>
    <source>
        <strain evidence="1 2">LsoNZ1</strain>
    </source>
</reference>
<accession>A0A0F4VM74</accession>
<gene>
    <name evidence="1" type="ORF">DJ66_0101</name>
</gene>
<dbReference type="PATRIC" id="fig|556287.9.peg.100"/>
<evidence type="ECO:0000313" key="2">
    <source>
        <dbReference type="Proteomes" id="UP000033731"/>
    </source>
</evidence>
<protein>
    <submittedName>
        <fullName evidence="1">Uncharacterized protein</fullName>
    </submittedName>
</protein>
<comment type="caution">
    <text evidence="1">The sequence shown here is derived from an EMBL/GenBank/DDBJ whole genome shotgun (WGS) entry which is preliminary data.</text>
</comment>
<dbReference type="AlphaFoldDB" id="A0A0F4VM74"/>
<sequence>MRTFAPLFLVPFIISKITGENEEKVFLRYYDLSNYIKYLTGAMTQ</sequence>
<dbReference type="Proteomes" id="UP000033731">
    <property type="component" value="Unassembled WGS sequence"/>
</dbReference>
<proteinExistence type="predicted"/>
<keyword evidence="2" id="KW-1185">Reference proteome</keyword>
<organism evidence="1 2">
    <name type="scientific">Candidatus Liberibacter solanacearum</name>
    <dbReference type="NCBI Taxonomy" id="556287"/>
    <lineage>
        <taxon>Bacteria</taxon>
        <taxon>Pseudomonadati</taxon>
        <taxon>Pseudomonadota</taxon>
        <taxon>Alphaproteobacteria</taxon>
        <taxon>Hyphomicrobiales</taxon>
        <taxon>Rhizobiaceae</taxon>
        <taxon>Liberibacter</taxon>
    </lineage>
</organism>
<dbReference type="EMBL" id="JMTK01000001">
    <property type="protein sequence ID" value="KJZ82494.1"/>
    <property type="molecule type" value="Genomic_DNA"/>
</dbReference>
<evidence type="ECO:0000313" key="1">
    <source>
        <dbReference type="EMBL" id="KJZ82494.1"/>
    </source>
</evidence>